<dbReference type="Pfam" id="PF08660">
    <property type="entry name" value="Alg14"/>
    <property type="match status" value="1"/>
</dbReference>
<dbReference type="PANTHER" id="PTHR12154:SF4">
    <property type="entry name" value="UDP-N-ACETYLGLUCOSAMINE TRANSFERASE SUBUNIT ALG14 HOMOLOG"/>
    <property type="match status" value="1"/>
</dbReference>
<organism evidence="6 7">
    <name type="scientific">Eisenbergiella massiliensis</name>
    <dbReference type="NCBI Taxonomy" id="1720294"/>
    <lineage>
        <taxon>Bacteria</taxon>
        <taxon>Bacillati</taxon>
        <taxon>Bacillota</taxon>
        <taxon>Clostridia</taxon>
        <taxon>Lachnospirales</taxon>
        <taxon>Lachnospiraceae</taxon>
        <taxon>Eisenbergiella</taxon>
    </lineage>
</organism>
<keyword evidence="2" id="KW-0812">Transmembrane</keyword>
<dbReference type="PANTHER" id="PTHR12154">
    <property type="entry name" value="GLYCOSYL TRANSFERASE-RELATED"/>
    <property type="match status" value="1"/>
</dbReference>
<dbReference type="OrthoDB" id="555447at2"/>
<reference evidence="6 7" key="1">
    <citation type="submission" date="2018-08" db="EMBL/GenBank/DDBJ databases">
        <title>A genome reference for cultivated species of the human gut microbiota.</title>
        <authorList>
            <person name="Zou Y."/>
            <person name="Xue W."/>
            <person name="Luo G."/>
        </authorList>
    </citation>
    <scope>NUCLEOTIDE SEQUENCE [LARGE SCALE GENOMIC DNA]</scope>
    <source>
        <strain evidence="6 7">AF26-4BH</strain>
    </source>
</reference>
<dbReference type="AlphaFoldDB" id="A0A3E3ILQ1"/>
<comment type="subcellular location">
    <subcellularLocation>
        <location evidence="1">Endoplasmic reticulum membrane</location>
        <topology evidence="1">Single-pass membrane protein</topology>
    </subcellularLocation>
</comment>
<evidence type="ECO:0000256" key="3">
    <source>
        <dbReference type="ARBA" id="ARBA00022824"/>
    </source>
</evidence>
<dbReference type="InterPro" id="IPR013969">
    <property type="entry name" value="Oligosacch_biosynth_Alg14"/>
</dbReference>
<comment type="caution">
    <text evidence="6">The sequence shown here is derived from an EMBL/GenBank/DDBJ whole genome shotgun (WGS) entry which is preliminary data.</text>
</comment>
<dbReference type="EMBL" id="QVLU01000021">
    <property type="protein sequence ID" value="RGE67999.1"/>
    <property type="molecule type" value="Genomic_DNA"/>
</dbReference>
<evidence type="ECO:0000313" key="6">
    <source>
        <dbReference type="EMBL" id="RGE67999.1"/>
    </source>
</evidence>
<dbReference type="GO" id="GO:0004577">
    <property type="term" value="F:N-acetylglucosaminyldiphosphodolichol N-acetylglucosaminyltransferase activity"/>
    <property type="evidence" value="ECO:0007669"/>
    <property type="project" value="TreeGrafter"/>
</dbReference>
<evidence type="ECO:0000313" key="7">
    <source>
        <dbReference type="Proteomes" id="UP000261166"/>
    </source>
</evidence>
<sequence>MKMNKNIKICFAASSGGHFEQLLMLKPLMKKYDSFILTEKTLYKTNVKDTRTYYVLQVNRKEKTFPFKMLWIAMQSLWLFIKERPDVVICTGVLAMIPMCLIMKMFGKKLIYIESFAKVTSPTLTGKLLYKYADQFYVQWESMKEFYPDALCLGGIY</sequence>
<dbReference type="Gene3D" id="3.40.50.2000">
    <property type="entry name" value="Glycogen Phosphorylase B"/>
    <property type="match status" value="1"/>
</dbReference>
<dbReference type="SUPFAM" id="SSF53756">
    <property type="entry name" value="UDP-Glycosyltransferase/glycogen phosphorylase"/>
    <property type="match status" value="1"/>
</dbReference>
<evidence type="ECO:0000256" key="4">
    <source>
        <dbReference type="ARBA" id="ARBA00022989"/>
    </source>
</evidence>
<keyword evidence="3" id="KW-0256">Endoplasmic reticulum</keyword>
<keyword evidence="4" id="KW-1133">Transmembrane helix</keyword>
<name>A0A3E3ILQ1_9FIRM</name>
<gene>
    <name evidence="6" type="ORF">DWY69_20355</name>
</gene>
<protein>
    <submittedName>
        <fullName evidence="6">Polysaccharide biosynthesis protein</fullName>
    </submittedName>
</protein>
<evidence type="ECO:0000256" key="1">
    <source>
        <dbReference type="ARBA" id="ARBA00004389"/>
    </source>
</evidence>
<keyword evidence="5" id="KW-0472">Membrane</keyword>
<evidence type="ECO:0000256" key="2">
    <source>
        <dbReference type="ARBA" id="ARBA00022692"/>
    </source>
</evidence>
<accession>A0A3E3ILQ1</accession>
<evidence type="ECO:0000256" key="5">
    <source>
        <dbReference type="ARBA" id="ARBA00023136"/>
    </source>
</evidence>
<dbReference type="NCBIfam" id="NF041549">
    <property type="entry name" value="PssD"/>
    <property type="match status" value="1"/>
</dbReference>
<dbReference type="Proteomes" id="UP000261166">
    <property type="component" value="Unassembled WGS sequence"/>
</dbReference>
<proteinExistence type="predicted"/>
<dbReference type="GO" id="GO:0006488">
    <property type="term" value="P:dolichol-linked oligosaccharide biosynthetic process"/>
    <property type="evidence" value="ECO:0007669"/>
    <property type="project" value="InterPro"/>
</dbReference>